<dbReference type="PROSITE" id="PS00108">
    <property type="entry name" value="PROTEIN_KINASE_ST"/>
    <property type="match status" value="1"/>
</dbReference>
<dbReference type="GO" id="GO:0004674">
    <property type="term" value="F:protein serine/threonine kinase activity"/>
    <property type="evidence" value="ECO:0007669"/>
    <property type="project" value="UniProtKB-EC"/>
</dbReference>
<evidence type="ECO:0000256" key="1">
    <source>
        <dbReference type="ARBA" id="ARBA00012513"/>
    </source>
</evidence>
<name>A0A5J4R8F5_9EUKA</name>
<gene>
    <name evidence="3" type="ORF">EZS28_053590</name>
</gene>
<reference evidence="3 4" key="1">
    <citation type="submission" date="2019-03" db="EMBL/GenBank/DDBJ databases">
        <title>Single cell metagenomics reveals metabolic interactions within the superorganism composed of flagellate Streblomastix strix and complex community of Bacteroidetes bacteria on its surface.</title>
        <authorList>
            <person name="Treitli S.C."/>
            <person name="Kolisko M."/>
            <person name="Husnik F."/>
            <person name="Keeling P."/>
            <person name="Hampl V."/>
        </authorList>
    </citation>
    <scope>NUCLEOTIDE SEQUENCE [LARGE SCALE GENOMIC DNA]</scope>
    <source>
        <strain evidence="3">ST1C</strain>
    </source>
</reference>
<dbReference type="GO" id="GO:0005524">
    <property type="term" value="F:ATP binding"/>
    <property type="evidence" value="ECO:0007669"/>
    <property type="project" value="InterPro"/>
</dbReference>
<accession>A0A5J4R8F5</accession>
<sequence>KRPCQFSIVSTLKFGIQGIEALSTLHRAGFVHRDIKPGNFVIGNCIETCGIFYLIDFGLCKKILTNEQELIEESKQGHFRGSLPYASLNAHYKRELSRSDDLMSLLYVLVELYIGTLPWIECEDREERT</sequence>
<dbReference type="PROSITE" id="PS50011">
    <property type="entry name" value="PROTEIN_KINASE_DOM"/>
    <property type="match status" value="1"/>
</dbReference>
<organism evidence="3 4">
    <name type="scientific">Streblomastix strix</name>
    <dbReference type="NCBI Taxonomy" id="222440"/>
    <lineage>
        <taxon>Eukaryota</taxon>
        <taxon>Metamonada</taxon>
        <taxon>Preaxostyla</taxon>
        <taxon>Oxymonadida</taxon>
        <taxon>Streblomastigidae</taxon>
        <taxon>Streblomastix</taxon>
    </lineage>
</organism>
<dbReference type="InterPro" id="IPR008271">
    <property type="entry name" value="Ser/Thr_kinase_AS"/>
</dbReference>
<dbReference type="AlphaFoldDB" id="A0A5J4R8F5"/>
<dbReference type="EC" id="2.7.11.1" evidence="1"/>
<dbReference type="Pfam" id="PF00069">
    <property type="entry name" value="Pkinase"/>
    <property type="match status" value="1"/>
</dbReference>
<evidence type="ECO:0000259" key="2">
    <source>
        <dbReference type="PROSITE" id="PS50011"/>
    </source>
</evidence>
<feature type="domain" description="Protein kinase" evidence="2">
    <location>
        <begin position="1"/>
        <end position="129"/>
    </location>
</feature>
<keyword evidence="3" id="KW-0418">Kinase</keyword>
<dbReference type="InterPro" id="IPR000719">
    <property type="entry name" value="Prot_kinase_dom"/>
</dbReference>
<comment type="caution">
    <text evidence="3">The sequence shown here is derived from an EMBL/GenBank/DDBJ whole genome shotgun (WGS) entry which is preliminary data.</text>
</comment>
<evidence type="ECO:0000313" key="4">
    <source>
        <dbReference type="Proteomes" id="UP000324800"/>
    </source>
</evidence>
<proteinExistence type="predicted"/>
<dbReference type="InterPro" id="IPR050235">
    <property type="entry name" value="CK1_Ser-Thr_kinase"/>
</dbReference>
<feature type="non-terminal residue" evidence="3">
    <location>
        <position position="1"/>
    </location>
</feature>
<keyword evidence="3" id="KW-0808">Transferase</keyword>
<dbReference type="Gene3D" id="1.10.510.10">
    <property type="entry name" value="Transferase(Phosphotransferase) domain 1"/>
    <property type="match status" value="1"/>
</dbReference>
<dbReference type="OrthoDB" id="1932208at2759"/>
<dbReference type="EMBL" id="SNRW01043033">
    <property type="protein sequence ID" value="KAA6329594.1"/>
    <property type="molecule type" value="Genomic_DNA"/>
</dbReference>
<dbReference type="InterPro" id="IPR011009">
    <property type="entry name" value="Kinase-like_dom_sf"/>
</dbReference>
<protein>
    <recommendedName>
        <fullName evidence="1">non-specific serine/threonine protein kinase</fullName>
        <ecNumber evidence="1">2.7.11.1</ecNumber>
    </recommendedName>
</protein>
<dbReference type="SUPFAM" id="SSF56112">
    <property type="entry name" value="Protein kinase-like (PK-like)"/>
    <property type="match status" value="1"/>
</dbReference>
<dbReference type="Proteomes" id="UP000324800">
    <property type="component" value="Unassembled WGS sequence"/>
</dbReference>
<evidence type="ECO:0000313" key="3">
    <source>
        <dbReference type="EMBL" id="KAA6329594.1"/>
    </source>
</evidence>
<dbReference type="PANTHER" id="PTHR11909">
    <property type="entry name" value="CASEIN KINASE-RELATED"/>
    <property type="match status" value="1"/>
</dbReference>